<evidence type="ECO:0000256" key="1">
    <source>
        <dbReference type="SAM" id="Phobius"/>
    </source>
</evidence>
<name>A0ABD5TU90_9EURY</name>
<reference evidence="2 3" key="1">
    <citation type="journal article" date="2019" name="Int. J. Syst. Evol. Microbiol.">
        <title>The Global Catalogue of Microorganisms (GCM) 10K type strain sequencing project: providing services to taxonomists for standard genome sequencing and annotation.</title>
        <authorList>
            <consortium name="The Broad Institute Genomics Platform"/>
            <consortium name="The Broad Institute Genome Sequencing Center for Infectious Disease"/>
            <person name="Wu L."/>
            <person name="Ma J."/>
        </authorList>
    </citation>
    <scope>NUCLEOTIDE SEQUENCE [LARGE SCALE GENOMIC DNA]</scope>
    <source>
        <strain evidence="2 3">YIM 94188</strain>
    </source>
</reference>
<dbReference type="RefSeq" id="WP_379692826.1">
    <property type="nucleotide sequence ID" value="NZ_JBHSXH010000009.1"/>
</dbReference>
<feature type="transmembrane region" description="Helical" evidence="1">
    <location>
        <begin position="7"/>
        <end position="29"/>
    </location>
</feature>
<keyword evidence="1" id="KW-1133">Transmembrane helix</keyword>
<keyword evidence="3" id="KW-1185">Reference proteome</keyword>
<feature type="transmembrane region" description="Helical" evidence="1">
    <location>
        <begin position="35"/>
        <end position="54"/>
    </location>
</feature>
<organism evidence="2 3">
    <name type="scientific">Halopelagius fulvigenes</name>
    <dbReference type="NCBI Taxonomy" id="1198324"/>
    <lineage>
        <taxon>Archaea</taxon>
        <taxon>Methanobacteriati</taxon>
        <taxon>Methanobacteriota</taxon>
        <taxon>Stenosarchaea group</taxon>
        <taxon>Halobacteria</taxon>
        <taxon>Halobacteriales</taxon>
        <taxon>Haloferacaceae</taxon>
    </lineage>
</organism>
<dbReference type="InterPro" id="IPR058328">
    <property type="entry name" value="DUF8015"/>
</dbReference>
<protein>
    <submittedName>
        <fullName evidence="2">Uncharacterized protein</fullName>
    </submittedName>
</protein>
<dbReference type="AlphaFoldDB" id="A0ABD5TU90"/>
<keyword evidence="1" id="KW-0812">Transmembrane</keyword>
<dbReference type="EMBL" id="JBHSXH010000009">
    <property type="protein sequence ID" value="MFC6824182.1"/>
    <property type="molecule type" value="Genomic_DNA"/>
</dbReference>
<comment type="caution">
    <text evidence="2">The sequence shown here is derived from an EMBL/GenBank/DDBJ whole genome shotgun (WGS) entry which is preliminary data.</text>
</comment>
<proteinExistence type="predicted"/>
<evidence type="ECO:0000313" key="2">
    <source>
        <dbReference type="EMBL" id="MFC6824182.1"/>
    </source>
</evidence>
<dbReference type="Pfam" id="PF26047">
    <property type="entry name" value="DUF8015"/>
    <property type="match status" value="1"/>
</dbReference>
<accession>A0ABD5TU90</accession>
<sequence>MGYTWQYYDLILVGVFVSMVLGVAVGTLTSVSSSLSVAGFGVVAAAFIGHGLFVNGPVDDRSDLTDEVDTLN</sequence>
<gene>
    <name evidence="2" type="ORF">ACFQEV_04120</name>
</gene>
<dbReference type="Proteomes" id="UP001596408">
    <property type="component" value="Unassembled WGS sequence"/>
</dbReference>
<keyword evidence="1" id="KW-0472">Membrane</keyword>
<evidence type="ECO:0000313" key="3">
    <source>
        <dbReference type="Proteomes" id="UP001596408"/>
    </source>
</evidence>